<name>A0ABT6JBQ7_9GAMM</name>
<keyword evidence="6 17" id="KW-0547">Nucleotide-binding</keyword>
<comment type="catalytic activity">
    <reaction evidence="2 18 19">
        <text>(6R)-NADPHX = (6S)-NADPHX</text>
        <dbReference type="Rhea" id="RHEA:32227"/>
        <dbReference type="ChEBI" id="CHEBI:64076"/>
        <dbReference type="ChEBI" id="CHEBI:64077"/>
        <dbReference type="EC" id="5.1.99.6"/>
    </reaction>
</comment>
<feature type="binding site" evidence="18">
    <location>
        <position position="174"/>
    </location>
    <ligand>
        <name>K(+)</name>
        <dbReference type="ChEBI" id="CHEBI:29103"/>
    </ligand>
</feature>
<feature type="binding site" evidence="17">
    <location>
        <position position="448"/>
    </location>
    <ligand>
        <name>(6S)-NADPHX</name>
        <dbReference type="ChEBI" id="CHEBI:64076"/>
    </ligand>
</feature>
<dbReference type="EC" id="5.1.99.6" evidence="19"/>
<dbReference type="InterPro" id="IPR030677">
    <property type="entry name" value="Nnr"/>
</dbReference>
<comment type="function">
    <text evidence="18">Catalyzes the epimerization of the S- and R-forms of NAD(P)HX, a damaged form of NAD(P)H that is a result of enzymatic or heat-dependent hydration. This is a prerequisite for the S-specific NAD(P)H-hydrate dehydratase to allow the repair of both epimers of NAD(P)HX.</text>
</comment>
<proteinExistence type="inferred from homology"/>
<evidence type="ECO:0000256" key="19">
    <source>
        <dbReference type="PIRNR" id="PIRNR017184"/>
    </source>
</evidence>
<dbReference type="PROSITE" id="PS51385">
    <property type="entry name" value="YJEF_N"/>
    <property type="match status" value="1"/>
</dbReference>
<dbReference type="Pfam" id="PF01256">
    <property type="entry name" value="Carb_kinase"/>
    <property type="match status" value="1"/>
</dbReference>
<comment type="catalytic activity">
    <reaction evidence="1 18 19">
        <text>(6R)-NADHX = (6S)-NADHX</text>
        <dbReference type="Rhea" id="RHEA:32215"/>
        <dbReference type="ChEBI" id="CHEBI:64074"/>
        <dbReference type="ChEBI" id="CHEBI:64075"/>
        <dbReference type="EC" id="5.1.99.6"/>
    </reaction>
</comment>
<gene>
    <name evidence="17" type="primary">nnrD</name>
    <name evidence="18" type="synonym">nnrE</name>
    <name evidence="22" type="ORF">QFW77_14870</name>
</gene>
<feature type="binding site" evidence="17">
    <location>
        <begin position="418"/>
        <end position="422"/>
    </location>
    <ligand>
        <name>AMP</name>
        <dbReference type="ChEBI" id="CHEBI:456215"/>
    </ligand>
</feature>
<evidence type="ECO:0000256" key="12">
    <source>
        <dbReference type="ARBA" id="ARBA00023239"/>
    </source>
</evidence>
<evidence type="ECO:0000256" key="17">
    <source>
        <dbReference type="HAMAP-Rule" id="MF_01965"/>
    </source>
</evidence>
<evidence type="ECO:0000256" key="7">
    <source>
        <dbReference type="ARBA" id="ARBA00022840"/>
    </source>
</evidence>
<feature type="domain" description="YjeF N-terminal" evidence="21">
    <location>
        <begin position="27"/>
        <end position="228"/>
    </location>
</feature>
<evidence type="ECO:0000256" key="6">
    <source>
        <dbReference type="ARBA" id="ARBA00022741"/>
    </source>
</evidence>
<comment type="catalytic activity">
    <reaction evidence="16 17 19">
        <text>(6S)-NADPHX + ADP = AMP + phosphate + NADPH + H(+)</text>
        <dbReference type="Rhea" id="RHEA:32235"/>
        <dbReference type="ChEBI" id="CHEBI:15378"/>
        <dbReference type="ChEBI" id="CHEBI:43474"/>
        <dbReference type="ChEBI" id="CHEBI:57783"/>
        <dbReference type="ChEBI" id="CHEBI:64076"/>
        <dbReference type="ChEBI" id="CHEBI:456215"/>
        <dbReference type="ChEBI" id="CHEBI:456216"/>
        <dbReference type="EC" id="4.2.1.136"/>
    </reaction>
</comment>
<dbReference type="HAMAP" id="MF_01965">
    <property type="entry name" value="NADHX_dehydratase"/>
    <property type="match status" value="1"/>
</dbReference>
<dbReference type="Pfam" id="PF03853">
    <property type="entry name" value="YjeF_N"/>
    <property type="match status" value="1"/>
</dbReference>
<evidence type="ECO:0000259" key="20">
    <source>
        <dbReference type="PROSITE" id="PS51383"/>
    </source>
</evidence>
<feature type="binding site" evidence="17">
    <location>
        <position position="447"/>
    </location>
    <ligand>
        <name>AMP</name>
        <dbReference type="ChEBI" id="CHEBI:456215"/>
    </ligand>
</feature>
<evidence type="ECO:0000256" key="11">
    <source>
        <dbReference type="ARBA" id="ARBA00023235"/>
    </source>
</evidence>
<feature type="binding site" evidence="17">
    <location>
        <position position="273"/>
    </location>
    <ligand>
        <name>(6S)-NADPHX</name>
        <dbReference type="ChEBI" id="CHEBI:64076"/>
    </ligand>
</feature>
<evidence type="ECO:0000313" key="22">
    <source>
        <dbReference type="EMBL" id="MDH5824259.1"/>
    </source>
</evidence>
<dbReference type="SUPFAM" id="SSF64153">
    <property type="entry name" value="YjeF N-terminal domain-like"/>
    <property type="match status" value="1"/>
</dbReference>
<dbReference type="Gene3D" id="3.40.1190.20">
    <property type="match status" value="1"/>
</dbReference>
<evidence type="ECO:0000313" key="23">
    <source>
        <dbReference type="Proteomes" id="UP001156940"/>
    </source>
</evidence>
<evidence type="ECO:0000256" key="9">
    <source>
        <dbReference type="ARBA" id="ARBA00022958"/>
    </source>
</evidence>
<evidence type="ECO:0000256" key="3">
    <source>
        <dbReference type="ARBA" id="ARBA00006001"/>
    </source>
</evidence>
<keyword evidence="11 18" id="KW-0413">Isomerase</keyword>
<dbReference type="SUPFAM" id="SSF53613">
    <property type="entry name" value="Ribokinase-like"/>
    <property type="match status" value="1"/>
</dbReference>
<dbReference type="NCBIfam" id="TIGR00197">
    <property type="entry name" value="yjeF_nterm"/>
    <property type="match status" value="1"/>
</dbReference>
<comment type="catalytic activity">
    <reaction evidence="15 17 19">
        <text>(6S)-NADHX + ADP = AMP + phosphate + NADH + H(+)</text>
        <dbReference type="Rhea" id="RHEA:32223"/>
        <dbReference type="ChEBI" id="CHEBI:15378"/>
        <dbReference type="ChEBI" id="CHEBI:43474"/>
        <dbReference type="ChEBI" id="CHEBI:57945"/>
        <dbReference type="ChEBI" id="CHEBI:64074"/>
        <dbReference type="ChEBI" id="CHEBI:456215"/>
        <dbReference type="ChEBI" id="CHEBI:456216"/>
        <dbReference type="EC" id="4.2.1.136"/>
    </reaction>
</comment>
<evidence type="ECO:0000256" key="13">
    <source>
        <dbReference type="ARBA" id="ARBA00023268"/>
    </source>
</evidence>
<sequence>MSADLPRDPAPSSPGPPPPGLYDGAALRALEAAASARLGGDAFELMRRAGEAAWRELLRHWPQARRIVVVCGPGNNGGDGYVLATHAHAAGCEVRAVRLAAHAPGTELARRACADYLAAGGRVLEFDGALPGADAVVDALFGIGLSRAPDAACGALIEAIAASGAPVLALDAPSGVDTDSGDVPGSAVRADVTVQFLAAHAGLRTGAALDHVGLLALASLGLPADLLNRFEAVAACLDASMLAARFAPRPRNSHKGGSGHVLCIGGDEGKGGAVLLAAEAALRSGAGLVSVATRPAHVAPLLARCPEAMVQAVESESALAPLVQRAGVLAVGPGLGQEAWGRALHQAALASGRPLVLDADALNLLASHAQSPPADAVLTPHPGEAARLLGISTREIQANRFAAARLLCACFGCAVVLKGAGTVVAAPGQRPRVIAAGNPGMAVGGMGDVLTGCIAALRAQGFPAFEAAATGALLHAAAGDAAAAGGERGLLPSDLIAQLRRLVNP</sequence>
<comment type="similarity">
    <text evidence="4 19">In the C-terminal section; belongs to the NnrD/CARKD family.</text>
</comment>
<comment type="cofactor">
    <cofactor evidence="17">
        <name>Mg(2+)</name>
        <dbReference type="ChEBI" id="CHEBI:18420"/>
    </cofactor>
</comment>
<dbReference type="CDD" id="cd01171">
    <property type="entry name" value="YXKO-related"/>
    <property type="match status" value="1"/>
</dbReference>
<dbReference type="InterPro" id="IPR036652">
    <property type="entry name" value="YjeF_N_dom_sf"/>
</dbReference>
<feature type="binding site" evidence="18">
    <location>
        <position position="76"/>
    </location>
    <ligand>
        <name>K(+)</name>
        <dbReference type="ChEBI" id="CHEBI:29103"/>
    </ligand>
</feature>
<keyword evidence="10 17" id="KW-0520">NAD</keyword>
<feature type="domain" description="YjeF C-terminal" evidence="20">
    <location>
        <begin position="238"/>
        <end position="505"/>
    </location>
</feature>
<comment type="similarity">
    <text evidence="17">Belongs to the NnrD/CARKD family.</text>
</comment>
<evidence type="ECO:0000256" key="8">
    <source>
        <dbReference type="ARBA" id="ARBA00022857"/>
    </source>
</evidence>
<comment type="function">
    <text evidence="17">Catalyzes the dehydration of the S-form of NAD(P)HX at the expense of ADP, which is converted to AMP. Together with NAD(P)HX epimerase, which catalyzes the epimerization of the S- and R-forms, the enzyme allows the repair of both epimers of NAD(P)HX, a damaged form of NAD(P)H that is a result of enzymatic or heat-dependent hydration.</text>
</comment>
<reference evidence="22 23" key="1">
    <citation type="submission" date="2023-04" db="EMBL/GenBank/DDBJ databases">
        <title>Luteimonas endophyticus RD2P54.</title>
        <authorList>
            <person name="Sun J.-Q."/>
        </authorList>
    </citation>
    <scope>NUCLEOTIDE SEQUENCE [LARGE SCALE GENOMIC DNA]</scope>
    <source>
        <strain evidence="22 23">RD2P54</strain>
    </source>
</reference>
<dbReference type="PANTHER" id="PTHR12592">
    <property type="entry name" value="ATP-DEPENDENT (S)-NAD(P)H-HYDRATE DEHYDRATASE FAMILY MEMBER"/>
    <property type="match status" value="1"/>
</dbReference>
<keyword evidence="7 17" id="KW-0067">ATP-binding</keyword>
<comment type="cofactor">
    <cofactor evidence="18 19">
        <name>K(+)</name>
        <dbReference type="ChEBI" id="CHEBI:29103"/>
    </cofactor>
    <text evidence="18 19">Binds 1 potassium ion per subunit.</text>
</comment>
<comment type="caution">
    <text evidence="22">The sequence shown here is derived from an EMBL/GenBank/DDBJ whole genome shotgun (WGS) entry which is preliminary data.</text>
</comment>
<dbReference type="EC" id="4.2.1.136" evidence="19"/>
<keyword evidence="9 18" id="KW-0630">Potassium</keyword>
<dbReference type="PROSITE" id="PS01050">
    <property type="entry name" value="YJEF_C_2"/>
    <property type="match status" value="1"/>
</dbReference>
<organism evidence="22 23">
    <name type="scientific">Luteimonas endophytica</name>
    <dbReference type="NCBI Taxonomy" id="3042023"/>
    <lineage>
        <taxon>Bacteria</taxon>
        <taxon>Pseudomonadati</taxon>
        <taxon>Pseudomonadota</taxon>
        <taxon>Gammaproteobacteria</taxon>
        <taxon>Lysobacterales</taxon>
        <taxon>Lysobacteraceae</taxon>
        <taxon>Luteimonas</taxon>
    </lineage>
</organism>
<dbReference type="RefSeq" id="WP_280575556.1">
    <property type="nucleotide sequence ID" value="NZ_JARXRM010000043.1"/>
</dbReference>
<keyword evidence="23" id="KW-1185">Reference proteome</keyword>
<feature type="binding site" evidence="18">
    <location>
        <begin position="142"/>
        <end position="148"/>
    </location>
    <ligand>
        <name>(6S)-NADPHX</name>
        <dbReference type="ChEBI" id="CHEBI:64076"/>
    </ligand>
</feature>
<comment type="similarity">
    <text evidence="18">Belongs to the NnrE/AIBP family.</text>
</comment>
<comment type="similarity">
    <text evidence="3 19">In the N-terminal section; belongs to the NnrE/AIBP family.</text>
</comment>
<dbReference type="InterPro" id="IPR029056">
    <property type="entry name" value="Ribokinase-like"/>
</dbReference>
<dbReference type="InterPro" id="IPR000631">
    <property type="entry name" value="CARKD"/>
</dbReference>
<comment type="function">
    <text evidence="14 19">Bifunctional enzyme that catalyzes the epimerization of the S- and R-forms of NAD(P)HX and the dehydration of the S-form of NAD(P)HX at the expense of ADP, which is converted to AMP. This allows the repair of both epimers of NAD(P)HX, a damaged form of NAD(P)H that is a result of enzymatic or heat-dependent hydration.</text>
</comment>
<keyword evidence="8 17" id="KW-0521">NADP</keyword>
<evidence type="ECO:0000259" key="21">
    <source>
        <dbReference type="PROSITE" id="PS51385"/>
    </source>
</evidence>
<protein>
    <recommendedName>
        <fullName evidence="19">Bifunctional NAD(P)H-hydrate repair enzyme</fullName>
    </recommendedName>
    <alternativeName>
        <fullName evidence="19">Nicotinamide nucleotide repair protein</fullName>
    </alternativeName>
    <domain>
        <recommendedName>
            <fullName evidence="19">ADP-dependent (S)-NAD(P)H-hydrate dehydratase</fullName>
            <ecNumber evidence="19">4.2.1.136</ecNumber>
        </recommendedName>
        <alternativeName>
            <fullName evidence="19">ADP-dependent NAD(P)HX dehydratase</fullName>
        </alternativeName>
    </domain>
    <domain>
        <recommendedName>
            <fullName evidence="19">NAD(P)H-hydrate epimerase</fullName>
            <ecNumber evidence="19">5.1.99.6</ecNumber>
        </recommendedName>
    </domain>
</protein>
<accession>A0ABT6JBQ7</accession>
<feature type="binding site" evidence="17">
    <location>
        <position position="381"/>
    </location>
    <ligand>
        <name>(6S)-NADPHX</name>
        <dbReference type="ChEBI" id="CHEBI:64076"/>
    </ligand>
</feature>
<feature type="binding site" evidence="18">
    <location>
        <begin position="75"/>
        <end position="79"/>
    </location>
    <ligand>
        <name>(6S)-NADPHX</name>
        <dbReference type="ChEBI" id="CHEBI:64076"/>
    </ligand>
</feature>
<evidence type="ECO:0000256" key="14">
    <source>
        <dbReference type="ARBA" id="ARBA00025153"/>
    </source>
</evidence>
<keyword evidence="5 18" id="KW-0479">Metal-binding</keyword>
<dbReference type="HAMAP" id="MF_01966">
    <property type="entry name" value="NADHX_epimerase"/>
    <property type="match status" value="1"/>
</dbReference>
<dbReference type="InterPro" id="IPR017953">
    <property type="entry name" value="Carbohydrate_kinase_pred_CS"/>
</dbReference>
<dbReference type="PANTHER" id="PTHR12592:SF0">
    <property type="entry name" value="ATP-DEPENDENT (S)-NAD(P)H-HYDRATE DEHYDRATASE"/>
    <property type="match status" value="1"/>
</dbReference>
<keyword evidence="13" id="KW-0511">Multifunctional enzyme</keyword>
<dbReference type="PIRSF" id="PIRSF017184">
    <property type="entry name" value="Nnr"/>
    <property type="match status" value="1"/>
</dbReference>
<dbReference type="InterPro" id="IPR004443">
    <property type="entry name" value="YjeF_N_dom"/>
</dbReference>
<feature type="binding site" evidence="18">
    <location>
        <position position="138"/>
    </location>
    <ligand>
        <name>K(+)</name>
        <dbReference type="ChEBI" id="CHEBI:29103"/>
    </ligand>
</feature>
<evidence type="ECO:0000256" key="15">
    <source>
        <dbReference type="ARBA" id="ARBA00048238"/>
    </source>
</evidence>
<dbReference type="Proteomes" id="UP001156940">
    <property type="component" value="Unassembled WGS sequence"/>
</dbReference>
<evidence type="ECO:0000256" key="2">
    <source>
        <dbReference type="ARBA" id="ARBA00000909"/>
    </source>
</evidence>
<feature type="binding site" evidence="18">
    <location>
        <position position="171"/>
    </location>
    <ligand>
        <name>(6S)-NADPHX</name>
        <dbReference type="ChEBI" id="CHEBI:64076"/>
    </ligand>
</feature>
<evidence type="ECO:0000256" key="5">
    <source>
        <dbReference type="ARBA" id="ARBA00022723"/>
    </source>
</evidence>
<evidence type="ECO:0000256" key="4">
    <source>
        <dbReference type="ARBA" id="ARBA00009524"/>
    </source>
</evidence>
<evidence type="ECO:0000256" key="18">
    <source>
        <dbReference type="HAMAP-Rule" id="MF_01966"/>
    </source>
</evidence>
<dbReference type="EMBL" id="JARXRM010000043">
    <property type="protein sequence ID" value="MDH5824259.1"/>
    <property type="molecule type" value="Genomic_DNA"/>
</dbReference>
<comment type="subunit">
    <text evidence="17">Homotetramer.</text>
</comment>
<feature type="binding site" evidence="17">
    <location>
        <position position="334"/>
    </location>
    <ligand>
        <name>(6S)-NADPHX</name>
        <dbReference type="ChEBI" id="CHEBI:64076"/>
    </ligand>
</feature>
<comment type="caution">
    <text evidence="18">Lacks conserved residue(s) required for the propagation of feature annotation.</text>
</comment>
<keyword evidence="12 17" id="KW-0456">Lyase</keyword>
<evidence type="ECO:0000256" key="10">
    <source>
        <dbReference type="ARBA" id="ARBA00023027"/>
    </source>
</evidence>
<dbReference type="PROSITE" id="PS51383">
    <property type="entry name" value="YJEF_C_3"/>
    <property type="match status" value="1"/>
</dbReference>
<evidence type="ECO:0000256" key="1">
    <source>
        <dbReference type="ARBA" id="ARBA00000013"/>
    </source>
</evidence>
<dbReference type="NCBIfam" id="TIGR00196">
    <property type="entry name" value="yjeF_cterm"/>
    <property type="match status" value="1"/>
</dbReference>
<dbReference type="Gene3D" id="3.40.50.10260">
    <property type="entry name" value="YjeF N-terminal domain"/>
    <property type="match status" value="1"/>
</dbReference>
<evidence type="ECO:0000256" key="16">
    <source>
        <dbReference type="ARBA" id="ARBA00049209"/>
    </source>
</evidence>